<gene>
    <name evidence="2" type="ORF">RDB_LOCUS61133</name>
</gene>
<proteinExistence type="predicted"/>
<evidence type="ECO:0000313" key="2">
    <source>
        <dbReference type="EMBL" id="CAE6446982.1"/>
    </source>
</evidence>
<reference evidence="2" key="1">
    <citation type="submission" date="2021-01" db="EMBL/GenBank/DDBJ databases">
        <authorList>
            <person name="Kaushik A."/>
        </authorList>
    </citation>
    <scope>NUCLEOTIDE SEQUENCE</scope>
    <source>
        <strain evidence="2">AG3-1AP</strain>
    </source>
</reference>
<organism evidence="2 3">
    <name type="scientific">Rhizoctonia solani</name>
    <dbReference type="NCBI Taxonomy" id="456999"/>
    <lineage>
        <taxon>Eukaryota</taxon>
        <taxon>Fungi</taxon>
        <taxon>Dikarya</taxon>
        <taxon>Basidiomycota</taxon>
        <taxon>Agaricomycotina</taxon>
        <taxon>Agaricomycetes</taxon>
        <taxon>Cantharellales</taxon>
        <taxon>Ceratobasidiaceae</taxon>
        <taxon>Rhizoctonia</taxon>
    </lineage>
</organism>
<dbReference type="EMBL" id="CAJMWV010001824">
    <property type="protein sequence ID" value="CAE6446982.1"/>
    <property type="molecule type" value="Genomic_DNA"/>
</dbReference>
<evidence type="ECO:0000256" key="1">
    <source>
        <dbReference type="SAM" id="Phobius"/>
    </source>
</evidence>
<comment type="caution">
    <text evidence="2">The sequence shown here is derived from an EMBL/GenBank/DDBJ whole genome shotgun (WGS) entry which is preliminary data.</text>
</comment>
<protein>
    <submittedName>
        <fullName evidence="2">Uncharacterized protein</fullName>
    </submittedName>
</protein>
<sequence length="182" mass="19860">MRRLTRKQPATVDRDFESIHIDTKNASCVKSNELQRGTISPSGQNLRADRSVTAPTADPLEYKMHVKLCLFLIFGSFALFRTLITLRDTLRSPPVPLELSINMFLAGTIIFAQRDQHFGHRTGHDRCASVLGNQVHQAGYDSSVARERSMVVVIAASVYAGVDSFGGLTTLGIVGVGAMGRA</sequence>
<keyword evidence="1" id="KW-0812">Transmembrane</keyword>
<accession>A0A8H3GF66</accession>
<feature type="transmembrane region" description="Helical" evidence="1">
    <location>
        <begin position="93"/>
        <end position="112"/>
    </location>
</feature>
<dbReference type="Proteomes" id="UP000663831">
    <property type="component" value="Unassembled WGS sequence"/>
</dbReference>
<feature type="transmembrane region" description="Helical" evidence="1">
    <location>
        <begin position="68"/>
        <end position="87"/>
    </location>
</feature>
<keyword evidence="1" id="KW-0472">Membrane</keyword>
<evidence type="ECO:0000313" key="3">
    <source>
        <dbReference type="Proteomes" id="UP000663831"/>
    </source>
</evidence>
<keyword evidence="1" id="KW-1133">Transmembrane helix</keyword>
<name>A0A8H3GF66_9AGAM</name>
<dbReference type="AlphaFoldDB" id="A0A8H3GF66"/>